<name>A0A1H7VX31_STRJI</name>
<dbReference type="AlphaFoldDB" id="A0A1H7VX31"/>
<dbReference type="OrthoDB" id="3669293at2"/>
<reference evidence="2" key="1">
    <citation type="submission" date="2016-10" db="EMBL/GenBank/DDBJ databases">
        <authorList>
            <person name="Varghese N."/>
        </authorList>
    </citation>
    <scope>NUCLEOTIDE SEQUENCE [LARGE SCALE GENOMIC DNA]</scope>
    <source>
        <strain evidence="2">DSM 45096 / BCRC 16803 / CGMCC 4.1857 / CIP 109030 / JCM 12277 / KCTC 19219 / NBRC 100920 / 33214</strain>
    </source>
</reference>
<accession>A0A1H7VX31</accession>
<organism evidence="1 2">
    <name type="scientific">Streptacidiphilus jiangxiensis</name>
    <dbReference type="NCBI Taxonomy" id="235985"/>
    <lineage>
        <taxon>Bacteria</taxon>
        <taxon>Bacillati</taxon>
        <taxon>Actinomycetota</taxon>
        <taxon>Actinomycetes</taxon>
        <taxon>Kitasatosporales</taxon>
        <taxon>Streptomycetaceae</taxon>
        <taxon>Streptacidiphilus</taxon>
    </lineage>
</organism>
<proteinExistence type="predicted"/>
<gene>
    <name evidence="1" type="ORF">SAMN05414137_11935</name>
</gene>
<evidence type="ECO:0000313" key="2">
    <source>
        <dbReference type="Proteomes" id="UP000183015"/>
    </source>
</evidence>
<keyword evidence="2" id="KW-1185">Reference proteome</keyword>
<dbReference type="STRING" id="235985.SAMN05414137_11935"/>
<dbReference type="RefSeq" id="WP_042457510.1">
    <property type="nucleotide sequence ID" value="NZ_BBPN01000047.1"/>
</dbReference>
<dbReference type="eggNOG" id="ENOG503436J">
    <property type="taxonomic scope" value="Bacteria"/>
</dbReference>
<evidence type="ECO:0000313" key="1">
    <source>
        <dbReference type="EMBL" id="SEM13358.1"/>
    </source>
</evidence>
<dbReference type="Proteomes" id="UP000183015">
    <property type="component" value="Unassembled WGS sequence"/>
</dbReference>
<dbReference type="EMBL" id="FOAZ01000019">
    <property type="protein sequence ID" value="SEM13358.1"/>
    <property type="molecule type" value="Genomic_DNA"/>
</dbReference>
<protein>
    <submittedName>
        <fullName evidence="1">Uncharacterized protein</fullName>
    </submittedName>
</protein>
<sequence>MTTPASTPTAGLSPRTVIQLPLTRTLAQQYVGNTLVPGLFEPTRMWGLCSRMVDVARVDSGAEARAVHGLTDDAADFPEGDGLFVLRFLASWPGLFRASFGGATTEGAARLDSSLVLPDPFLGTGYTKYAPAAVPEYWLELSEIPIGAEIWHLAEHGGAGYEQGVARYAGRHTGWHAFPTAAERGLTPAPGPAPTPADTLARGLGAVIQGDPYPADFGPNDGELTAYRAAPDGTMMSRHLAEAQCDDVFFRRLLTTWRGVPFELLAVTADAATLALADPNTEHAAALSLTPAGRHAWRAHVPRAELGELTEETRRVG</sequence>